<dbReference type="InterPro" id="IPR004100">
    <property type="entry name" value="ATPase_F1/V1/A1_a/bsu_N"/>
</dbReference>
<organism evidence="11">
    <name type="scientific">Cyprideis torosa</name>
    <dbReference type="NCBI Taxonomy" id="163714"/>
    <lineage>
        <taxon>Eukaryota</taxon>
        <taxon>Metazoa</taxon>
        <taxon>Ecdysozoa</taxon>
        <taxon>Arthropoda</taxon>
        <taxon>Crustacea</taxon>
        <taxon>Oligostraca</taxon>
        <taxon>Ostracoda</taxon>
        <taxon>Podocopa</taxon>
        <taxon>Podocopida</taxon>
        <taxon>Cytherocopina</taxon>
        <taxon>Cytheroidea</taxon>
        <taxon>Cytherideidae</taxon>
        <taxon>Cyprideis</taxon>
    </lineage>
</organism>
<protein>
    <recommendedName>
        <fullName evidence="12">H(+)-transporting two-sector ATPase</fullName>
    </recommendedName>
</protein>
<keyword evidence="6" id="KW-1278">Translocase</keyword>
<keyword evidence="2" id="KW-0813">Transport</keyword>
<evidence type="ECO:0000256" key="1">
    <source>
        <dbReference type="ARBA" id="ARBA00008936"/>
    </source>
</evidence>
<reference evidence="11" key="1">
    <citation type="submission" date="2020-11" db="EMBL/GenBank/DDBJ databases">
        <authorList>
            <person name="Tran Van P."/>
        </authorList>
    </citation>
    <scope>NUCLEOTIDE SEQUENCE</scope>
</reference>
<dbReference type="CDD" id="cd18117">
    <property type="entry name" value="ATP-synt_flagellum-secretory_path_III_N"/>
    <property type="match status" value="1"/>
</dbReference>
<keyword evidence="5" id="KW-0067">ATP-binding</keyword>
<name>A0A7R8WVN0_9CRUS</name>
<evidence type="ECO:0000313" key="11">
    <source>
        <dbReference type="EMBL" id="CAD7238907.1"/>
    </source>
</evidence>
<evidence type="ECO:0000256" key="4">
    <source>
        <dbReference type="ARBA" id="ARBA00022781"/>
    </source>
</evidence>
<keyword evidence="4" id="KW-0375">Hydrogen ion transport</keyword>
<keyword evidence="3" id="KW-0547">Nucleotide-binding</keyword>
<evidence type="ECO:0000259" key="9">
    <source>
        <dbReference type="Pfam" id="PF00006"/>
    </source>
</evidence>
<evidence type="ECO:0000256" key="2">
    <source>
        <dbReference type="ARBA" id="ARBA00022448"/>
    </source>
</evidence>
<sequence length="166" mass="17450">MAGLTLEAVGCQAAIGSQCIIHTPDERKIESEVVGFAQNKTYLMPTGDMQGIVPGALVRPTGGQVKIPVGKALLGRVIDANGEPLDQLGRIRASHWRHLTAPPINPLVRAPIREPLDVGVKTINGLLTIGRGQRIGLFAGSGVGKSVLLGMMTRYTSADIVVVGLI</sequence>
<dbReference type="Pfam" id="PF00006">
    <property type="entry name" value="ATP-synt_ab"/>
    <property type="match status" value="1"/>
</dbReference>
<comment type="similarity">
    <text evidence="1">Belongs to the ATPase alpha/beta chains family.</text>
</comment>
<dbReference type="Pfam" id="PF02874">
    <property type="entry name" value="ATP-synt_ab_N"/>
    <property type="match status" value="1"/>
</dbReference>
<dbReference type="GO" id="GO:0005524">
    <property type="term" value="F:ATP binding"/>
    <property type="evidence" value="ECO:0007669"/>
    <property type="project" value="UniProtKB-KW"/>
</dbReference>
<feature type="non-terminal residue" evidence="11">
    <location>
        <position position="166"/>
    </location>
</feature>
<dbReference type="PANTHER" id="PTHR15184:SF81">
    <property type="entry name" value="FLAGELLUM-SPECIFIC ATP SYNTHASE"/>
    <property type="match status" value="1"/>
</dbReference>
<dbReference type="InterPro" id="IPR000194">
    <property type="entry name" value="ATPase_F1/V1/A1_a/bsu_nucl-bd"/>
</dbReference>
<dbReference type="EMBL" id="OB711345">
    <property type="protein sequence ID" value="CAD7238907.1"/>
    <property type="molecule type" value="Genomic_DNA"/>
</dbReference>
<evidence type="ECO:0000256" key="5">
    <source>
        <dbReference type="ARBA" id="ARBA00022840"/>
    </source>
</evidence>
<dbReference type="AlphaFoldDB" id="A0A7R8WVN0"/>
<dbReference type="GO" id="GO:0046933">
    <property type="term" value="F:proton-transporting ATP synthase activity, rotational mechanism"/>
    <property type="evidence" value="ECO:0007669"/>
    <property type="project" value="TreeGrafter"/>
</dbReference>
<evidence type="ECO:0000256" key="6">
    <source>
        <dbReference type="ARBA" id="ARBA00022967"/>
    </source>
</evidence>
<accession>A0A7R8WVN0</accession>
<keyword evidence="8" id="KW-0066">ATP synthesis</keyword>
<dbReference type="PANTHER" id="PTHR15184">
    <property type="entry name" value="ATP SYNTHASE"/>
    <property type="match status" value="1"/>
</dbReference>
<evidence type="ECO:0000256" key="3">
    <source>
        <dbReference type="ARBA" id="ARBA00022741"/>
    </source>
</evidence>
<dbReference type="InterPro" id="IPR027417">
    <property type="entry name" value="P-loop_NTPase"/>
</dbReference>
<dbReference type="InterPro" id="IPR050053">
    <property type="entry name" value="ATPase_alpha/beta_chains"/>
</dbReference>
<feature type="domain" description="ATPase F1/V1/A1 complex alpha/beta subunit nucleotide-binding" evidence="9">
    <location>
        <begin position="119"/>
        <end position="165"/>
    </location>
</feature>
<keyword evidence="7" id="KW-0406">Ion transport</keyword>
<evidence type="ECO:0000256" key="8">
    <source>
        <dbReference type="ARBA" id="ARBA00023310"/>
    </source>
</evidence>
<gene>
    <name evidence="11" type="ORF">CTOB1V02_LOCUS16722</name>
</gene>
<evidence type="ECO:0000256" key="7">
    <source>
        <dbReference type="ARBA" id="ARBA00023065"/>
    </source>
</evidence>
<proteinExistence type="inferred from homology"/>
<evidence type="ECO:0008006" key="12">
    <source>
        <dbReference type="Google" id="ProtNLM"/>
    </source>
</evidence>
<evidence type="ECO:0000259" key="10">
    <source>
        <dbReference type="Pfam" id="PF02874"/>
    </source>
</evidence>
<dbReference type="OrthoDB" id="10262141at2759"/>
<dbReference type="SUPFAM" id="SSF52540">
    <property type="entry name" value="P-loop containing nucleoside triphosphate hydrolases"/>
    <property type="match status" value="1"/>
</dbReference>
<feature type="domain" description="ATPase F1/V1/A1 complex alpha/beta subunit N-terminal" evidence="10">
    <location>
        <begin position="3"/>
        <end position="62"/>
    </location>
</feature>
<dbReference type="Gene3D" id="3.40.50.12240">
    <property type="match status" value="1"/>
</dbReference>